<evidence type="ECO:0000313" key="1">
    <source>
        <dbReference type="EMBL" id="KAK8130038.1"/>
    </source>
</evidence>
<organism evidence="1 2">
    <name type="scientific">Apiospora kogelbergensis</name>
    <dbReference type="NCBI Taxonomy" id="1337665"/>
    <lineage>
        <taxon>Eukaryota</taxon>
        <taxon>Fungi</taxon>
        <taxon>Dikarya</taxon>
        <taxon>Ascomycota</taxon>
        <taxon>Pezizomycotina</taxon>
        <taxon>Sordariomycetes</taxon>
        <taxon>Xylariomycetidae</taxon>
        <taxon>Amphisphaeriales</taxon>
        <taxon>Apiosporaceae</taxon>
        <taxon>Apiospora</taxon>
    </lineage>
</organism>
<proteinExistence type="predicted"/>
<gene>
    <name evidence="1" type="ORF">PG999_002418</name>
</gene>
<protein>
    <submittedName>
        <fullName evidence="1">Uncharacterized protein</fullName>
    </submittedName>
</protein>
<reference evidence="1 2" key="1">
    <citation type="submission" date="2023-01" db="EMBL/GenBank/DDBJ databases">
        <title>Analysis of 21 Apiospora genomes using comparative genomics revels a genus with tremendous synthesis potential of carbohydrate active enzymes and secondary metabolites.</title>
        <authorList>
            <person name="Sorensen T."/>
        </authorList>
    </citation>
    <scope>NUCLEOTIDE SEQUENCE [LARGE SCALE GENOMIC DNA]</scope>
    <source>
        <strain evidence="1 2">CBS 117206</strain>
    </source>
</reference>
<dbReference type="Proteomes" id="UP001392437">
    <property type="component" value="Unassembled WGS sequence"/>
</dbReference>
<sequence>MLNCAATQLPVLVIHWEAGEDDGLRSRQCFIKKRASHPLESHVVSDRNINLGSHTHYGTVTELDLVTSPCKPSGFRSRFVKFPVIFTFHILGDILDQAFDQILGYRGRSGSYLDLPSAQWWPRLVHSDVCADYVFGNSKTTQFSTYSYLIGPKGVGWNIPSTSRNGATVLLPVPTYLPGQKPVEQ</sequence>
<dbReference type="EMBL" id="JAQQWP010000002">
    <property type="protein sequence ID" value="KAK8130038.1"/>
    <property type="molecule type" value="Genomic_DNA"/>
</dbReference>
<evidence type="ECO:0000313" key="2">
    <source>
        <dbReference type="Proteomes" id="UP001392437"/>
    </source>
</evidence>
<accession>A0AAW0R8D6</accession>
<name>A0AAW0R8D6_9PEZI</name>
<keyword evidence="2" id="KW-1185">Reference proteome</keyword>
<dbReference type="AlphaFoldDB" id="A0AAW0R8D6"/>
<comment type="caution">
    <text evidence="1">The sequence shown here is derived from an EMBL/GenBank/DDBJ whole genome shotgun (WGS) entry which is preliminary data.</text>
</comment>